<accession>A0A0E9UWV9</accession>
<reference evidence="1" key="1">
    <citation type="submission" date="2014-11" db="EMBL/GenBank/DDBJ databases">
        <authorList>
            <person name="Amaro Gonzalez C."/>
        </authorList>
    </citation>
    <scope>NUCLEOTIDE SEQUENCE</scope>
</reference>
<dbReference type="AlphaFoldDB" id="A0A0E9UWV9"/>
<reference evidence="1" key="2">
    <citation type="journal article" date="2015" name="Fish Shellfish Immunol.">
        <title>Early steps in the European eel (Anguilla anguilla)-Vibrio vulnificus interaction in the gills: Role of the RtxA13 toxin.</title>
        <authorList>
            <person name="Callol A."/>
            <person name="Pajuelo D."/>
            <person name="Ebbesson L."/>
            <person name="Teles M."/>
            <person name="MacKenzie S."/>
            <person name="Amaro C."/>
        </authorList>
    </citation>
    <scope>NUCLEOTIDE SEQUENCE</scope>
</reference>
<sequence>MVFPSETFVSTGRTGLKAGCVALPRGGT</sequence>
<protein>
    <submittedName>
        <fullName evidence="1">Uncharacterized protein</fullName>
    </submittedName>
</protein>
<dbReference type="EMBL" id="GBXM01038290">
    <property type="protein sequence ID" value="JAH70287.1"/>
    <property type="molecule type" value="Transcribed_RNA"/>
</dbReference>
<organism evidence="1">
    <name type="scientific">Anguilla anguilla</name>
    <name type="common">European freshwater eel</name>
    <name type="synonym">Muraena anguilla</name>
    <dbReference type="NCBI Taxonomy" id="7936"/>
    <lineage>
        <taxon>Eukaryota</taxon>
        <taxon>Metazoa</taxon>
        <taxon>Chordata</taxon>
        <taxon>Craniata</taxon>
        <taxon>Vertebrata</taxon>
        <taxon>Euteleostomi</taxon>
        <taxon>Actinopterygii</taxon>
        <taxon>Neopterygii</taxon>
        <taxon>Teleostei</taxon>
        <taxon>Anguilliformes</taxon>
        <taxon>Anguillidae</taxon>
        <taxon>Anguilla</taxon>
    </lineage>
</organism>
<evidence type="ECO:0000313" key="1">
    <source>
        <dbReference type="EMBL" id="JAH70287.1"/>
    </source>
</evidence>
<proteinExistence type="predicted"/>
<name>A0A0E9UWV9_ANGAN</name>